<evidence type="ECO:0000256" key="9">
    <source>
        <dbReference type="ARBA" id="ARBA00022842"/>
    </source>
</evidence>
<comment type="function">
    <text evidence="12">Catalyzes the phosphorylation of ribose at O-5 in a reaction requiring ATP and magnesium. The resulting D-ribose-5-phosphate can then be used either for sythesis of nucleotides, histidine, and tryptophan, or as a component of the pentose phosphate pathway.</text>
</comment>
<keyword evidence="10 12" id="KW-0630">Potassium</keyword>
<dbReference type="EMBL" id="QQAV01000002">
    <property type="protein sequence ID" value="RDI27195.1"/>
    <property type="molecule type" value="Genomic_DNA"/>
</dbReference>
<comment type="caution">
    <text evidence="14">The sequence shown here is derived from an EMBL/GenBank/DDBJ whole genome shotgun (WGS) entry which is preliminary data.</text>
</comment>
<protein>
    <recommendedName>
        <fullName evidence="3 12">Ribokinase</fullName>
        <shortName evidence="12">RK</shortName>
        <ecNumber evidence="2 12">2.7.1.15</ecNumber>
    </recommendedName>
</protein>
<dbReference type="GO" id="GO:0005524">
    <property type="term" value="F:ATP binding"/>
    <property type="evidence" value="ECO:0007669"/>
    <property type="project" value="UniProtKB-UniRule"/>
</dbReference>
<feature type="binding site" evidence="12">
    <location>
        <position position="308"/>
    </location>
    <ligand>
        <name>K(+)</name>
        <dbReference type="ChEBI" id="CHEBI:29103"/>
    </ligand>
</feature>
<feature type="binding site" evidence="12">
    <location>
        <begin position="61"/>
        <end position="65"/>
    </location>
    <ligand>
        <name>substrate</name>
    </ligand>
</feature>
<proteinExistence type="inferred from homology"/>
<dbReference type="Gene3D" id="3.40.1190.20">
    <property type="match status" value="1"/>
</dbReference>
<dbReference type="SUPFAM" id="SSF53613">
    <property type="entry name" value="Ribokinase-like"/>
    <property type="match status" value="1"/>
</dbReference>
<keyword evidence="6 12" id="KW-0547">Nucleotide-binding</keyword>
<evidence type="ECO:0000313" key="15">
    <source>
        <dbReference type="Proteomes" id="UP000255265"/>
    </source>
</evidence>
<evidence type="ECO:0000256" key="1">
    <source>
        <dbReference type="ARBA" id="ARBA00005380"/>
    </source>
</evidence>
<feature type="binding site" evidence="12">
    <location>
        <position position="161"/>
    </location>
    <ligand>
        <name>substrate</name>
    </ligand>
</feature>
<comment type="caution">
    <text evidence="12">Lacks conserved residue(s) required for the propagation of feature annotation.</text>
</comment>
<comment type="catalytic activity">
    <reaction evidence="12">
        <text>D-ribose + ATP = D-ribose 5-phosphate + ADP + H(+)</text>
        <dbReference type="Rhea" id="RHEA:13697"/>
        <dbReference type="ChEBI" id="CHEBI:15378"/>
        <dbReference type="ChEBI" id="CHEBI:30616"/>
        <dbReference type="ChEBI" id="CHEBI:47013"/>
        <dbReference type="ChEBI" id="CHEBI:78346"/>
        <dbReference type="ChEBI" id="CHEBI:456216"/>
        <dbReference type="EC" id="2.7.1.15"/>
    </reaction>
</comment>
<feature type="active site" description="Proton acceptor" evidence="12">
    <location>
        <position position="273"/>
    </location>
</feature>
<dbReference type="PROSITE" id="PS00583">
    <property type="entry name" value="PFKB_KINASES_1"/>
    <property type="match status" value="1"/>
</dbReference>
<evidence type="ECO:0000256" key="4">
    <source>
        <dbReference type="ARBA" id="ARBA00022679"/>
    </source>
</evidence>
<keyword evidence="15" id="KW-1185">Reference proteome</keyword>
<feature type="binding site" evidence="12">
    <location>
        <position position="269"/>
    </location>
    <ligand>
        <name>K(+)</name>
        <dbReference type="ChEBI" id="CHEBI:29103"/>
    </ligand>
</feature>
<dbReference type="UniPathway" id="UPA00916">
    <property type="reaction ID" value="UER00889"/>
</dbReference>
<dbReference type="GO" id="GO:0019303">
    <property type="term" value="P:D-ribose catabolic process"/>
    <property type="evidence" value="ECO:0007669"/>
    <property type="project" value="UniProtKB-UniRule"/>
</dbReference>
<dbReference type="GO" id="GO:0046872">
    <property type="term" value="F:metal ion binding"/>
    <property type="evidence" value="ECO:0007669"/>
    <property type="project" value="UniProtKB-KW"/>
</dbReference>
<dbReference type="Proteomes" id="UP000255265">
    <property type="component" value="Unassembled WGS sequence"/>
</dbReference>
<evidence type="ECO:0000256" key="7">
    <source>
        <dbReference type="ARBA" id="ARBA00022777"/>
    </source>
</evidence>
<dbReference type="STRING" id="433924.NS331_04565"/>
<dbReference type="InterPro" id="IPR011877">
    <property type="entry name" value="Ribokinase"/>
</dbReference>
<reference evidence="14 15" key="1">
    <citation type="submission" date="2018-07" db="EMBL/GenBank/DDBJ databases">
        <title>Genomic Encyclopedia of Type Strains, Phase IV (KMG-IV): sequencing the most valuable type-strain genomes for metagenomic binning, comparative biology and taxonomic classification.</title>
        <authorList>
            <person name="Goeker M."/>
        </authorList>
    </citation>
    <scope>NUCLEOTIDE SEQUENCE [LARGE SCALE GENOMIC DNA]</scope>
    <source>
        <strain evidence="14 15">DSM 21352</strain>
    </source>
</reference>
<keyword evidence="4 12" id="KW-0808">Transferase</keyword>
<comment type="similarity">
    <text evidence="12">Belongs to the carbohydrate kinase PfkB family. Ribokinase subfamily.</text>
</comment>
<dbReference type="GO" id="GO:0005829">
    <property type="term" value="C:cytosol"/>
    <property type="evidence" value="ECO:0007669"/>
    <property type="project" value="TreeGrafter"/>
</dbReference>
<evidence type="ECO:0000256" key="11">
    <source>
        <dbReference type="ARBA" id="ARBA00023277"/>
    </source>
</evidence>
<evidence type="ECO:0000259" key="13">
    <source>
        <dbReference type="Pfam" id="PF00294"/>
    </source>
</evidence>
<dbReference type="Pfam" id="PF00294">
    <property type="entry name" value="PfkB"/>
    <property type="match status" value="1"/>
</dbReference>
<accession>A0A370FJL5</accession>
<evidence type="ECO:0000256" key="5">
    <source>
        <dbReference type="ARBA" id="ARBA00022723"/>
    </source>
</evidence>
<evidence type="ECO:0000256" key="3">
    <source>
        <dbReference type="ARBA" id="ARBA00016943"/>
    </source>
</evidence>
<keyword evidence="8 12" id="KW-0067">ATP-binding</keyword>
<feature type="binding site" evidence="12">
    <location>
        <position position="273"/>
    </location>
    <ligand>
        <name>substrate</name>
    </ligand>
</feature>
<feature type="domain" description="Carbohydrate kinase PfkB" evidence="13">
    <location>
        <begin position="25"/>
        <end position="315"/>
    </location>
</feature>
<dbReference type="InterPro" id="IPR029056">
    <property type="entry name" value="Ribokinase-like"/>
</dbReference>
<dbReference type="PANTHER" id="PTHR10584">
    <property type="entry name" value="SUGAR KINASE"/>
    <property type="match status" value="1"/>
</dbReference>
<keyword evidence="7 12" id="KW-0418">Kinase</keyword>
<dbReference type="NCBIfam" id="TIGR02152">
    <property type="entry name" value="D_ribokin_bact"/>
    <property type="match status" value="1"/>
</dbReference>
<feature type="binding site" evidence="12">
    <location>
        <position position="303"/>
    </location>
    <ligand>
        <name>K(+)</name>
        <dbReference type="ChEBI" id="CHEBI:29103"/>
    </ligand>
</feature>
<dbReference type="InterPro" id="IPR011611">
    <property type="entry name" value="PfkB_dom"/>
</dbReference>
<dbReference type="PRINTS" id="PR00990">
    <property type="entry name" value="RIBOKINASE"/>
</dbReference>
<comment type="activity regulation">
    <text evidence="12">Activated by a monovalent cation that binds near, but not in, the active site. The most likely occupant of the site in vivo is potassium. Ion binding induces a conformational change that may alter substrate affinity.</text>
</comment>
<evidence type="ECO:0000256" key="2">
    <source>
        <dbReference type="ARBA" id="ARBA00012035"/>
    </source>
</evidence>
<comment type="pathway">
    <text evidence="12">Carbohydrate metabolism; D-ribose degradation; D-ribose 5-phosphate from beta-D-ribopyranose: step 2/2.</text>
</comment>
<feature type="binding site" evidence="12">
    <location>
        <begin position="272"/>
        <end position="273"/>
    </location>
    <ligand>
        <name>ATP</name>
        <dbReference type="ChEBI" id="CHEBI:30616"/>
    </ligand>
</feature>
<dbReference type="EC" id="2.7.1.15" evidence="2 12"/>
<keyword evidence="12" id="KW-0963">Cytoplasm</keyword>
<evidence type="ECO:0000256" key="8">
    <source>
        <dbReference type="ARBA" id="ARBA00022840"/>
    </source>
</evidence>
<organism evidence="14 15">
    <name type="scientific">Pseudacidovorax intermedius</name>
    <dbReference type="NCBI Taxonomy" id="433924"/>
    <lineage>
        <taxon>Bacteria</taxon>
        <taxon>Pseudomonadati</taxon>
        <taxon>Pseudomonadota</taxon>
        <taxon>Betaproteobacteria</taxon>
        <taxon>Burkholderiales</taxon>
        <taxon>Comamonadaceae</taxon>
        <taxon>Pseudacidovorax</taxon>
    </lineage>
</organism>
<comment type="subcellular location">
    <subcellularLocation>
        <location evidence="12">Cytoplasm</location>
    </subcellularLocation>
</comment>
<evidence type="ECO:0000256" key="10">
    <source>
        <dbReference type="ARBA" id="ARBA00022958"/>
    </source>
</evidence>
<gene>
    <name evidence="12" type="primary">rbsK</name>
    <name evidence="14" type="ORF">DFR41_102230</name>
</gene>
<dbReference type="GO" id="GO:0004747">
    <property type="term" value="F:ribokinase activity"/>
    <property type="evidence" value="ECO:0007669"/>
    <property type="project" value="UniProtKB-UniRule"/>
</dbReference>
<feature type="binding site" evidence="12">
    <location>
        <position position="205"/>
    </location>
    <ligand>
        <name>ATP</name>
        <dbReference type="ChEBI" id="CHEBI:30616"/>
    </ligand>
</feature>
<comment type="subunit">
    <text evidence="12">Homodimer.</text>
</comment>
<feature type="binding site" evidence="12">
    <location>
        <begin position="241"/>
        <end position="246"/>
    </location>
    <ligand>
        <name>ATP</name>
        <dbReference type="ChEBI" id="CHEBI:30616"/>
    </ligand>
</feature>
<dbReference type="HAMAP" id="MF_01987">
    <property type="entry name" value="Ribokinase"/>
    <property type="match status" value="1"/>
</dbReference>
<evidence type="ECO:0000313" key="14">
    <source>
        <dbReference type="EMBL" id="RDI27195.1"/>
    </source>
</evidence>
<comment type="cofactor">
    <cofactor evidence="12">
        <name>Mg(2+)</name>
        <dbReference type="ChEBI" id="CHEBI:18420"/>
    </cofactor>
    <text evidence="12">Requires a divalent cation, most likely magnesium in vivo, as an electrophilic catalyst to aid phosphoryl group transfer. It is the chelate of the metal and the nucleotide that is the actual substrate.</text>
</comment>
<dbReference type="AlphaFoldDB" id="A0A370FJL5"/>
<keyword evidence="5 12" id="KW-0479">Metal-binding</keyword>
<dbReference type="PROSITE" id="PS00584">
    <property type="entry name" value="PFKB_KINASES_2"/>
    <property type="match status" value="1"/>
</dbReference>
<keyword evidence="11 12" id="KW-0119">Carbohydrate metabolism</keyword>
<name>A0A370FJL5_9BURK</name>
<sequence>MSALSFPLPESDAVNRSPTPADAPLLVVLGSLNMDVVVRVPQAPAAGETLHGRSIDHLPGGKGGNQAVGCARQGGAVRMLGCVGADAHGTALRDALALDGIDTDGVRVEPATPTGVALVMVEDSGQNRIVVIPGANAAVQVEPAVLRAQLADAAFLILQFETPLDQVGLAMEVAAQAGCKVLLNPSPMQALPEAFWPRIDTLVVNELEAQMLSGLPVTGIAEAAAAARALLSRGPVRVVVTLGSEGAVAADADGCRHHPALRVKAVDTTAAGDTFLGALAVSLARGEPFDAAVQLGIRAAALCIGRHGAQPSIPSRDEVLASPVPPPPVALP</sequence>
<feature type="binding site" evidence="12">
    <location>
        <position position="306"/>
    </location>
    <ligand>
        <name>K(+)</name>
        <dbReference type="ChEBI" id="CHEBI:29103"/>
    </ligand>
</feature>
<comment type="similarity">
    <text evidence="1">Belongs to the carbohydrate kinase pfkB family.</text>
</comment>
<dbReference type="PANTHER" id="PTHR10584:SF166">
    <property type="entry name" value="RIBOKINASE"/>
    <property type="match status" value="1"/>
</dbReference>
<feature type="binding site" evidence="12">
    <location>
        <begin position="33"/>
        <end position="35"/>
    </location>
    <ligand>
        <name>substrate</name>
    </ligand>
</feature>
<keyword evidence="9 12" id="KW-0460">Magnesium</keyword>
<dbReference type="InterPro" id="IPR002173">
    <property type="entry name" value="Carboh/pur_kinase_PfkB_CS"/>
</dbReference>
<feature type="binding site" evidence="12">
    <location>
        <position position="312"/>
    </location>
    <ligand>
        <name>K(+)</name>
        <dbReference type="ChEBI" id="CHEBI:29103"/>
    </ligand>
</feature>
<dbReference type="InterPro" id="IPR002139">
    <property type="entry name" value="Ribo/fructo_kinase"/>
</dbReference>
<evidence type="ECO:0000256" key="12">
    <source>
        <dbReference type="HAMAP-Rule" id="MF_01987"/>
    </source>
</evidence>
<evidence type="ECO:0000256" key="6">
    <source>
        <dbReference type="ARBA" id="ARBA00022741"/>
    </source>
</evidence>
<dbReference type="CDD" id="cd01174">
    <property type="entry name" value="ribokinase"/>
    <property type="match status" value="1"/>
</dbReference>
<feature type="binding site" evidence="12">
    <location>
        <position position="267"/>
    </location>
    <ligand>
        <name>K(+)</name>
        <dbReference type="ChEBI" id="CHEBI:29103"/>
    </ligand>
</feature>